<evidence type="ECO:0000256" key="6">
    <source>
        <dbReference type="ARBA" id="ARBA00022989"/>
    </source>
</evidence>
<evidence type="ECO:0000313" key="12">
    <source>
        <dbReference type="Proteomes" id="UP000239477"/>
    </source>
</evidence>
<feature type="domain" description="Tripartite ATP-independent periplasmic transporters DctQ component" evidence="10">
    <location>
        <begin position="49"/>
        <end position="178"/>
    </location>
</feature>
<feature type="transmembrane region" description="Helical" evidence="9">
    <location>
        <begin position="73"/>
        <end position="94"/>
    </location>
</feature>
<keyword evidence="7 9" id="KW-0472">Membrane</keyword>
<evidence type="ECO:0000256" key="5">
    <source>
        <dbReference type="ARBA" id="ARBA00022692"/>
    </source>
</evidence>
<dbReference type="Pfam" id="PF04290">
    <property type="entry name" value="DctQ"/>
    <property type="match status" value="1"/>
</dbReference>
<evidence type="ECO:0000256" key="2">
    <source>
        <dbReference type="ARBA" id="ARBA00022448"/>
    </source>
</evidence>
<feature type="transmembrane region" description="Helical" evidence="9">
    <location>
        <begin position="156"/>
        <end position="177"/>
    </location>
</feature>
<keyword evidence="6 9" id="KW-1133">Transmembrane helix</keyword>
<dbReference type="GO" id="GO:0022857">
    <property type="term" value="F:transmembrane transporter activity"/>
    <property type="evidence" value="ECO:0007669"/>
    <property type="project" value="UniProtKB-UniRule"/>
</dbReference>
<organism evidence="11 12">
    <name type="scientific">Achromobacter spanius</name>
    <dbReference type="NCBI Taxonomy" id="217203"/>
    <lineage>
        <taxon>Bacteria</taxon>
        <taxon>Pseudomonadati</taxon>
        <taxon>Pseudomonadota</taxon>
        <taxon>Betaproteobacteria</taxon>
        <taxon>Burkholderiales</taxon>
        <taxon>Alcaligenaceae</taxon>
        <taxon>Achromobacter</taxon>
    </lineage>
</organism>
<comment type="subcellular location">
    <subcellularLocation>
        <location evidence="1 9">Cell inner membrane</location>
        <topology evidence="1 9">Multi-pass membrane protein</topology>
    </subcellularLocation>
</comment>
<evidence type="ECO:0000259" key="10">
    <source>
        <dbReference type="Pfam" id="PF04290"/>
    </source>
</evidence>
<reference evidence="11 12" key="1">
    <citation type="submission" date="2017-09" db="EMBL/GenBank/DDBJ databases">
        <title>Genomic, metabolic, and phenotypic characteristics of bacterial isolates from the natural microbiome of the model nematode Caenorhabditis elegans.</title>
        <authorList>
            <person name="Zimmermann J."/>
            <person name="Obeng N."/>
            <person name="Yang W."/>
            <person name="Obeng O."/>
            <person name="Kissoyan K."/>
            <person name="Pees B."/>
            <person name="Dirksen P."/>
            <person name="Hoppner M."/>
            <person name="Franke A."/>
            <person name="Rosenstiel P."/>
            <person name="Leippe M."/>
            <person name="Dierking K."/>
            <person name="Kaleta C."/>
            <person name="Schulenburg H."/>
        </authorList>
    </citation>
    <scope>NUCLEOTIDE SEQUENCE [LARGE SCALE GENOMIC DNA]</scope>
    <source>
        <strain evidence="11 12">MYb73</strain>
    </source>
</reference>
<feature type="transmembrane region" description="Helical" evidence="9">
    <location>
        <begin position="115"/>
        <end position="136"/>
    </location>
</feature>
<dbReference type="OrthoDB" id="2085311at2"/>
<dbReference type="InterPro" id="IPR055348">
    <property type="entry name" value="DctQ"/>
</dbReference>
<keyword evidence="12" id="KW-1185">Reference proteome</keyword>
<comment type="function">
    <text evidence="9">Part of the tripartite ATP-independent periplasmic (TRAP) transport system.</text>
</comment>
<comment type="similarity">
    <text evidence="8 9">Belongs to the TRAP transporter small permease family.</text>
</comment>
<evidence type="ECO:0000313" key="11">
    <source>
        <dbReference type="EMBL" id="AVJ29929.1"/>
    </source>
</evidence>
<dbReference type="GO" id="GO:0015740">
    <property type="term" value="P:C4-dicarboxylate transport"/>
    <property type="evidence" value="ECO:0007669"/>
    <property type="project" value="TreeGrafter"/>
</dbReference>
<keyword evidence="5 9" id="KW-0812">Transmembrane</keyword>
<keyword evidence="4 9" id="KW-0997">Cell inner membrane</keyword>
<dbReference type="RefSeq" id="WP_105240574.1">
    <property type="nucleotide sequence ID" value="NZ_CP023270.1"/>
</dbReference>
<dbReference type="EMBL" id="CP023270">
    <property type="protein sequence ID" value="AVJ29929.1"/>
    <property type="molecule type" value="Genomic_DNA"/>
</dbReference>
<keyword evidence="2 9" id="KW-0813">Transport</keyword>
<evidence type="ECO:0000256" key="8">
    <source>
        <dbReference type="ARBA" id="ARBA00038436"/>
    </source>
</evidence>
<dbReference type="PANTHER" id="PTHR35011">
    <property type="entry name" value="2,3-DIKETO-L-GULONATE TRAP TRANSPORTER SMALL PERMEASE PROTEIN YIAM"/>
    <property type="match status" value="1"/>
</dbReference>
<dbReference type="Proteomes" id="UP000239477">
    <property type="component" value="Chromosome"/>
</dbReference>
<feature type="transmembrane region" description="Helical" evidence="9">
    <location>
        <begin position="37"/>
        <end position="58"/>
    </location>
</feature>
<evidence type="ECO:0000256" key="9">
    <source>
        <dbReference type="RuleBase" id="RU369079"/>
    </source>
</evidence>
<dbReference type="InterPro" id="IPR007387">
    <property type="entry name" value="TRAP_DctQ"/>
</dbReference>
<evidence type="ECO:0000256" key="7">
    <source>
        <dbReference type="ARBA" id="ARBA00023136"/>
    </source>
</evidence>
<keyword evidence="3" id="KW-1003">Cell membrane</keyword>
<proteinExistence type="inferred from homology"/>
<comment type="subunit">
    <text evidence="9">The complex comprises the extracytoplasmic solute receptor protein and the two transmembrane proteins.</text>
</comment>
<gene>
    <name evidence="11" type="ORF">CLM73_24085</name>
</gene>
<evidence type="ECO:0000256" key="4">
    <source>
        <dbReference type="ARBA" id="ARBA00022519"/>
    </source>
</evidence>
<sequence>MLATPTNEPDVAAGGREKALAAPLDAYTRACARLARACMWTSVFGLICLIIAVSLQIFGRHVLNSTPTWAESLALLLVLYVTMLGAAVGVRDAGHIGFESLLDALPAAGQRRLRIFIHLLVLLFGVLMAWNCGVLAESVAAYKIPNLGISNAWKYIPATLSGTLIALFSLEHIIAILRNQKVVPAWR</sequence>
<evidence type="ECO:0000256" key="3">
    <source>
        <dbReference type="ARBA" id="ARBA00022475"/>
    </source>
</evidence>
<dbReference type="GO" id="GO:0005886">
    <property type="term" value="C:plasma membrane"/>
    <property type="evidence" value="ECO:0007669"/>
    <property type="project" value="UniProtKB-SubCell"/>
</dbReference>
<name>A0A2S0ID16_9BURK</name>
<dbReference type="PANTHER" id="PTHR35011:SF11">
    <property type="entry name" value="TRAP TRANSPORTER SMALL PERMEASE PROTEIN"/>
    <property type="match status" value="1"/>
</dbReference>
<accession>A0A2S0ID16</accession>
<dbReference type="AlphaFoldDB" id="A0A2S0ID16"/>
<evidence type="ECO:0000256" key="1">
    <source>
        <dbReference type="ARBA" id="ARBA00004429"/>
    </source>
</evidence>
<protein>
    <recommendedName>
        <fullName evidence="9">TRAP transporter small permease protein</fullName>
    </recommendedName>
</protein>